<keyword evidence="1" id="KW-1015">Disulfide bond</keyword>
<protein>
    <recommendedName>
        <fullName evidence="3">VWFD domain-containing protein</fullName>
    </recommendedName>
</protein>
<dbReference type="InterPro" id="IPR001846">
    <property type="entry name" value="VWF_type-D"/>
</dbReference>
<dbReference type="Proteomes" id="UP000228934">
    <property type="component" value="Unassembled WGS sequence"/>
</dbReference>
<gene>
    <name evidence="4" type="ORF">AB205_0074350</name>
</gene>
<dbReference type="PANTHER" id="PTHR11339:SF408">
    <property type="entry name" value="MUCIN-5B"/>
    <property type="match status" value="1"/>
</dbReference>
<dbReference type="EMBL" id="KV933150">
    <property type="protein sequence ID" value="PIO32100.1"/>
    <property type="molecule type" value="Genomic_DNA"/>
</dbReference>
<dbReference type="SMART" id="SM00216">
    <property type="entry name" value="VWD"/>
    <property type="match status" value="1"/>
</dbReference>
<accession>A0A2G9RW45</accession>
<evidence type="ECO:0000313" key="5">
    <source>
        <dbReference type="Proteomes" id="UP000228934"/>
    </source>
</evidence>
<dbReference type="AlphaFoldDB" id="A0A2G9RW45"/>
<evidence type="ECO:0000256" key="1">
    <source>
        <dbReference type="ARBA" id="ARBA00023157"/>
    </source>
</evidence>
<keyword evidence="5" id="KW-1185">Reference proteome</keyword>
<dbReference type="GO" id="GO:0031012">
    <property type="term" value="C:extracellular matrix"/>
    <property type="evidence" value="ECO:0007669"/>
    <property type="project" value="TreeGrafter"/>
</dbReference>
<dbReference type="PROSITE" id="PS51233">
    <property type="entry name" value="VWFD"/>
    <property type="match status" value="1"/>
</dbReference>
<organism evidence="4 5">
    <name type="scientific">Aquarana catesbeiana</name>
    <name type="common">American bullfrog</name>
    <name type="synonym">Rana catesbeiana</name>
    <dbReference type="NCBI Taxonomy" id="8400"/>
    <lineage>
        <taxon>Eukaryota</taxon>
        <taxon>Metazoa</taxon>
        <taxon>Chordata</taxon>
        <taxon>Craniata</taxon>
        <taxon>Vertebrata</taxon>
        <taxon>Euteleostomi</taxon>
        <taxon>Amphibia</taxon>
        <taxon>Batrachia</taxon>
        <taxon>Anura</taxon>
        <taxon>Neobatrachia</taxon>
        <taxon>Ranoidea</taxon>
        <taxon>Ranidae</taxon>
        <taxon>Aquarana</taxon>
    </lineage>
</organism>
<dbReference type="OrthoDB" id="160294at2759"/>
<dbReference type="PANTHER" id="PTHR11339">
    <property type="entry name" value="EXTRACELLULAR MATRIX GLYCOPROTEIN RELATED"/>
    <property type="match status" value="1"/>
</dbReference>
<evidence type="ECO:0000256" key="2">
    <source>
        <dbReference type="ARBA" id="ARBA00023180"/>
    </source>
</evidence>
<proteinExistence type="predicted"/>
<dbReference type="InterPro" id="IPR050780">
    <property type="entry name" value="Mucin_vWF_Thrombospondin_sf"/>
</dbReference>
<reference evidence="5" key="1">
    <citation type="journal article" date="2017" name="Nat. Commun.">
        <title>The North American bullfrog draft genome provides insight into hormonal regulation of long noncoding RNA.</title>
        <authorList>
            <person name="Hammond S.A."/>
            <person name="Warren R.L."/>
            <person name="Vandervalk B.P."/>
            <person name="Kucuk E."/>
            <person name="Khan H."/>
            <person name="Gibb E.A."/>
            <person name="Pandoh P."/>
            <person name="Kirk H."/>
            <person name="Zhao Y."/>
            <person name="Jones M."/>
            <person name="Mungall A.J."/>
            <person name="Coope R."/>
            <person name="Pleasance S."/>
            <person name="Moore R.A."/>
            <person name="Holt R.A."/>
            <person name="Round J.M."/>
            <person name="Ohora S."/>
            <person name="Walle B.V."/>
            <person name="Veldhoen N."/>
            <person name="Helbing C.C."/>
            <person name="Birol I."/>
        </authorList>
    </citation>
    <scope>NUCLEOTIDE SEQUENCE [LARGE SCALE GENOMIC DNA]</scope>
</reference>
<evidence type="ECO:0000259" key="3">
    <source>
        <dbReference type="PROSITE" id="PS51233"/>
    </source>
</evidence>
<sequence length="202" mass="22839">MTYDGDFYYYPGKCKYVFASHCKGSQEDFNILFQRTEEEFGPVIRYISIKIHEVVIEISTNSITMDGELVTETPVDESGVLIDRIGDYVKIAYSSDIYFMWNGEDSILLKLNRNKYANQTCGMCGDFNGVRGLTYDGIEATVVQYGNMQKRNGPVEDCPDVSPLTSTKCKNMVNGNFHKCEKMHSSLKHRGSKCSHTPIDST</sequence>
<feature type="domain" description="VWFD" evidence="3">
    <location>
        <begin position="1"/>
        <end position="159"/>
    </location>
</feature>
<evidence type="ECO:0000313" key="4">
    <source>
        <dbReference type="EMBL" id="PIO32100.1"/>
    </source>
</evidence>
<dbReference type="GO" id="GO:0005615">
    <property type="term" value="C:extracellular space"/>
    <property type="evidence" value="ECO:0007669"/>
    <property type="project" value="TreeGrafter"/>
</dbReference>
<name>A0A2G9RW45_AQUCT</name>
<dbReference type="Pfam" id="PF00094">
    <property type="entry name" value="VWD"/>
    <property type="match status" value="1"/>
</dbReference>
<keyword evidence="2" id="KW-0325">Glycoprotein</keyword>